<sequence length="261" mass="29963">MELGQIQFAVKHVLFVGVRNKYCTVCVKIWPGSSTSMEQDVIVEGFCRALACMAYGTTQVEKVDNAKLGNYEMRSALKDRIMRLRTAIMSAIKYRKKQSEDKYYVSIEELRKDILKSPFHILVLCDGLPKPKEVNLVNEMEKAGLIKELFLYVQRFVGGKRINFSLASFYKTRYEADMLSVNSGGELHRTIHKLSVKKSPGVHTKTFIGRRDKIAGKLRRRQRELTHRDKNNLDRNDGPNASLSTPDMSQSTYEKMPKNNF</sequence>
<dbReference type="EMBL" id="JARBHB010000005">
    <property type="protein sequence ID" value="KAJ8883559.1"/>
    <property type="molecule type" value="Genomic_DNA"/>
</dbReference>
<keyword evidence="3" id="KW-1185">Reference proteome</keyword>
<name>A0ABQ9HGW0_9NEOP</name>
<evidence type="ECO:0000313" key="2">
    <source>
        <dbReference type="EMBL" id="KAJ8883559.1"/>
    </source>
</evidence>
<accession>A0ABQ9HGW0</accession>
<gene>
    <name evidence="2" type="ORF">PR048_015403</name>
</gene>
<reference evidence="2 3" key="1">
    <citation type="submission" date="2023-02" db="EMBL/GenBank/DDBJ databases">
        <title>LHISI_Scaffold_Assembly.</title>
        <authorList>
            <person name="Stuart O.P."/>
            <person name="Cleave R."/>
            <person name="Magrath M.J.L."/>
            <person name="Mikheyev A.S."/>
        </authorList>
    </citation>
    <scope>NUCLEOTIDE SEQUENCE [LARGE SCALE GENOMIC DNA]</scope>
    <source>
        <strain evidence="2">Daus_M_001</strain>
        <tissue evidence="2">Leg muscle</tissue>
    </source>
</reference>
<evidence type="ECO:0000313" key="3">
    <source>
        <dbReference type="Proteomes" id="UP001159363"/>
    </source>
</evidence>
<feature type="compositionally biased region" description="Basic and acidic residues" evidence="1">
    <location>
        <begin position="223"/>
        <end position="237"/>
    </location>
</feature>
<feature type="region of interest" description="Disordered" evidence="1">
    <location>
        <begin position="218"/>
        <end position="261"/>
    </location>
</feature>
<comment type="caution">
    <text evidence="2">The sequence shown here is derived from an EMBL/GenBank/DDBJ whole genome shotgun (WGS) entry which is preliminary data.</text>
</comment>
<organism evidence="2 3">
    <name type="scientific">Dryococelus australis</name>
    <dbReference type="NCBI Taxonomy" id="614101"/>
    <lineage>
        <taxon>Eukaryota</taxon>
        <taxon>Metazoa</taxon>
        <taxon>Ecdysozoa</taxon>
        <taxon>Arthropoda</taxon>
        <taxon>Hexapoda</taxon>
        <taxon>Insecta</taxon>
        <taxon>Pterygota</taxon>
        <taxon>Neoptera</taxon>
        <taxon>Polyneoptera</taxon>
        <taxon>Phasmatodea</taxon>
        <taxon>Verophasmatodea</taxon>
        <taxon>Anareolatae</taxon>
        <taxon>Phasmatidae</taxon>
        <taxon>Eurycanthinae</taxon>
        <taxon>Dryococelus</taxon>
    </lineage>
</organism>
<feature type="compositionally biased region" description="Polar residues" evidence="1">
    <location>
        <begin position="239"/>
        <end position="261"/>
    </location>
</feature>
<protein>
    <submittedName>
        <fullName evidence="2">Uncharacterized protein</fullName>
    </submittedName>
</protein>
<dbReference type="Proteomes" id="UP001159363">
    <property type="component" value="Chromosome 4"/>
</dbReference>
<evidence type="ECO:0000256" key="1">
    <source>
        <dbReference type="SAM" id="MobiDB-lite"/>
    </source>
</evidence>
<proteinExistence type="predicted"/>